<dbReference type="PANTHER" id="PTHR31652">
    <property type="entry name" value="LIMR FAMILY PROTEIN DDB_G0283707-RELATED"/>
    <property type="match status" value="1"/>
</dbReference>
<evidence type="ECO:0000256" key="3">
    <source>
        <dbReference type="ARBA" id="ARBA00022989"/>
    </source>
</evidence>
<gene>
    <name evidence="7" type="ORF">STCU_05057</name>
</gene>
<feature type="transmembrane region" description="Helical" evidence="6">
    <location>
        <begin position="132"/>
        <end position="153"/>
    </location>
</feature>
<keyword evidence="2 6" id="KW-0812">Transmembrane</keyword>
<evidence type="ECO:0000313" key="7">
    <source>
        <dbReference type="EMBL" id="EPY28523.1"/>
    </source>
</evidence>
<keyword evidence="8" id="KW-1185">Reference proteome</keyword>
<feature type="transmembrane region" description="Helical" evidence="6">
    <location>
        <begin position="38"/>
        <end position="55"/>
    </location>
</feature>
<dbReference type="InterPro" id="IPR006876">
    <property type="entry name" value="LMBR1-like_membr_prot"/>
</dbReference>
<evidence type="ECO:0000256" key="2">
    <source>
        <dbReference type="ARBA" id="ARBA00022692"/>
    </source>
</evidence>
<keyword evidence="3 6" id="KW-1133">Transmembrane helix</keyword>
<feature type="transmembrane region" description="Helical" evidence="6">
    <location>
        <begin position="383"/>
        <end position="408"/>
    </location>
</feature>
<feature type="transmembrane region" description="Helical" evidence="6">
    <location>
        <begin position="61"/>
        <end position="88"/>
    </location>
</feature>
<feature type="coiled-coil region" evidence="5">
    <location>
        <begin position="309"/>
        <end position="336"/>
    </location>
</feature>
<sequence>MNIMPCPYMSFSTFTCTSTNYASHVLLLLSSHRTCKRSFNLLLIALAAPTATLSLPSLQMLWWLVLISVIVALVILLLALYVVCYFAADEDRGEAWSIRVVAVLIISFACYNILLLPLDVGNASEATGLNMLWVWSAVLLTSVLLFTVAAPFAMMYYEAWDPAEDGHGHQVKAALLPAAIVSAIFWIALAGVHFFCSTPITDDLNNATGLHNETENEVLSSALFTSLVGFSSMLGWPFFAVFGGIGLVFLPCAGVQHFLGRPKPVSPIDYEAAHASLHTTSARLMEEGRALDAESAGGLRLSRSTWRKVVRFKREVREVEHEYERLEEAYNQDNGTILHYYAGLLLAFVCTPLSFLWIAHIIVFDLTGLHPFLNRLLVTMDGALPMLGPLTYSVFAFYMLLCTLLGCYKVCCRFTLFPVFYMRVGGTMLNAILFNSTVLLLAAFSVLQLCVNSFRVYTARTVLYSIFVESIQHKAFLRAVFPIGCYSLLVIAFLFTLYQLLHYGKKEDELEEDDDFN</sequence>
<protein>
    <submittedName>
        <fullName evidence="7">LMBR1 domain-containing protein 1</fullName>
    </submittedName>
</protein>
<evidence type="ECO:0000256" key="4">
    <source>
        <dbReference type="ARBA" id="ARBA00023136"/>
    </source>
</evidence>
<keyword evidence="4 6" id="KW-0472">Membrane</keyword>
<organism evidence="7 8">
    <name type="scientific">Strigomonas culicis</name>
    <dbReference type="NCBI Taxonomy" id="28005"/>
    <lineage>
        <taxon>Eukaryota</taxon>
        <taxon>Discoba</taxon>
        <taxon>Euglenozoa</taxon>
        <taxon>Kinetoplastea</taxon>
        <taxon>Metakinetoplastina</taxon>
        <taxon>Trypanosomatida</taxon>
        <taxon>Trypanosomatidae</taxon>
        <taxon>Strigomonadinae</taxon>
        <taxon>Strigomonas</taxon>
    </lineage>
</organism>
<dbReference type="OrthoDB" id="73273at2759"/>
<dbReference type="AlphaFoldDB" id="S9UHX5"/>
<evidence type="ECO:0000256" key="5">
    <source>
        <dbReference type="SAM" id="Coils"/>
    </source>
</evidence>
<dbReference type="Pfam" id="PF04791">
    <property type="entry name" value="LMBR1"/>
    <property type="match status" value="1"/>
</dbReference>
<dbReference type="Proteomes" id="UP000015354">
    <property type="component" value="Unassembled WGS sequence"/>
</dbReference>
<comment type="caution">
    <text evidence="7">The sequence shown here is derived from an EMBL/GenBank/DDBJ whole genome shotgun (WGS) entry which is preliminary data.</text>
</comment>
<dbReference type="PANTHER" id="PTHR31652:SF0">
    <property type="entry name" value="LIMR FAMILY PROTEIN DDB_G0283707-RELATED"/>
    <property type="match status" value="1"/>
</dbReference>
<name>S9UHX5_9TRYP</name>
<feature type="transmembrane region" description="Helical" evidence="6">
    <location>
        <begin position="174"/>
        <end position="195"/>
    </location>
</feature>
<feature type="transmembrane region" description="Helical" evidence="6">
    <location>
        <begin position="429"/>
        <end position="455"/>
    </location>
</feature>
<dbReference type="GO" id="GO:0016020">
    <property type="term" value="C:membrane"/>
    <property type="evidence" value="ECO:0007669"/>
    <property type="project" value="UniProtKB-SubCell"/>
</dbReference>
<keyword evidence="5" id="KW-0175">Coiled coil</keyword>
<feature type="transmembrane region" description="Helical" evidence="6">
    <location>
        <begin position="100"/>
        <end position="120"/>
    </location>
</feature>
<feature type="transmembrane region" description="Helical" evidence="6">
    <location>
        <begin position="234"/>
        <end position="253"/>
    </location>
</feature>
<feature type="transmembrane region" description="Helical" evidence="6">
    <location>
        <begin position="340"/>
        <end position="363"/>
    </location>
</feature>
<evidence type="ECO:0000313" key="8">
    <source>
        <dbReference type="Proteomes" id="UP000015354"/>
    </source>
</evidence>
<reference evidence="7 8" key="1">
    <citation type="journal article" date="2013" name="PLoS ONE">
        <title>Predicting the Proteins of Angomonas deanei, Strigomonas culicis and Their Respective Endosymbionts Reveals New Aspects of the Trypanosomatidae Family.</title>
        <authorList>
            <person name="Motta M.C."/>
            <person name="Martins A.C."/>
            <person name="de Souza S.S."/>
            <person name="Catta-Preta C.M."/>
            <person name="Silva R."/>
            <person name="Klein C.C."/>
            <person name="de Almeida L.G."/>
            <person name="de Lima Cunha O."/>
            <person name="Ciapina L.P."/>
            <person name="Brocchi M."/>
            <person name="Colabardini A.C."/>
            <person name="de Araujo Lima B."/>
            <person name="Machado C.R."/>
            <person name="de Almeida Soares C.M."/>
            <person name="Probst C.M."/>
            <person name="de Menezes C.B."/>
            <person name="Thompson C.E."/>
            <person name="Bartholomeu D.C."/>
            <person name="Gradia D.F."/>
            <person name="Pavoni D.P."/>
            <person name="Grisard E.C."/>
            <person name="Fantinatti-Garboggini F."/>
            <person name="Marchini F.K."/>
            <person name="Rodrigues-Luiz G.F."/>
            <person name="Wagner G."/>
            <person name="Goldman G.H."/>
            <person name="Fietto J.L."/>
            <person name="Elias M.C."/>
            <person name="Goldman M.H."/>
            <person name="Sagot M.F."/>
            <person name="Pereira M."/>
            <person name="Stoco P.H."/>
            <person name="de Mendonca-Neto R.P."/>
            <person name="Teixeira S.M."/>
            <person name="Maciel T.E."/>
            <person name="de Oliveira Mendes T.A."/>
            <person name="Urmenyi T.P."/>
            <person name="de Souza W."/>
            <person name="Schenkman S."/>
            <person name="de Vasconcelos A.T."/>
        </authorList>
    </citation>
    <scope>NUCLEOTIDE SEQUENCE [LARGE SCALE GENOMIC DNA]</scope>
</reference>
<proteinExistence type="predicted"/>
<feature type="transmembrane region" description="Helical" evidence="6">
    <location>
        <begin position="475"/>
        <end position="498"/>
    </location>
</feature>
<evidence type="ECO:0000256" key="6">
    <source>
        <dbReference type="SAM" id="Phobius"/>
    </source>
</evidence>
<evidence type="ECO:0000256" key="1">
    <source>
        <dbReference type="ARBA" id="ARBA00004141"/>
    </source>
</evidence>
<dbReference type="EMBL" id="ATMH01005057">
    <property type="protein sequence ID" value="EPY28523.1"/>
    <property type="molecule type" value="Genomic_DNA"/>
</dbReference>
<accession>S9UHX5</accession>
<comment type="subcellular location">
    <subcellularLocation>
        <location evidence="1">Membrane</location>
        <topology evidence="1">Multi-pass membrane protein</topology>
    </subcellularLocation>
</comment>